<dbReference type="InterPro" id="IPR041261">
    <property type="entry name" value="R2K_2"/>
</dbReference>
<dbReference type="RefSeq" id="WP_144334109.1">
    <property type="nucleotide sequence ID" value="NZ_VLPL01000008.1"/>
</dbReference>
<feature type="domain" description="ATP-grasp" evidence="1">
    <location>
        <begin position="84"/>
        <end position="235"/>
    </location>
</feature>
<evidence type="ECO:0000259" key="1">
    <source>
        <dbReference type="Pfam" id="PF18299"/>
    </source>
</evidence>
<evidence type="ECO:0000313" key="3">
    <source>
        <dbReference type="Proteomes" id="UP000316008"/>
    </source>
</evidence>
<dbReference type="EMBL" id="VLPL01000008">
    <property type="protein sequence ID" value="TSJ41297.1"/>
    <property type="molecule type" value="Genomic_DNA"/>
</dbReference>
<comment type="caution">
    <text evidence="2">The sequence shown here is derived from an EMBL/GenBank/DDBJ whole genome shotgun (WGS) entry which is preliminary data.</text>
</comment>
<dbReference type="Pfam" id="PF18299">
    <property type="entry name" value="R2K_2"/>
    <property type="match status" value="1"/>
</dbReference>
<dbReference type="OrthoDB" id="482201at2"/>
<proteinExistence type="predicted"/>
<accession>A0A556MMX5</accession>
<protein>
    <submittedName>
        <fullName evidence="2">DUF4343 domain-containing protein</fullName>
    </submittedName>
</protein>
<sequence>MISKAYIHEYGNNRVEPEHLDIKETLEARGIACELFTIKRLMRNQIALDNQTLVVGDNPTMMTVFKRLGITWTNDSYPESLRKYLNRTIWESSVRNLLLESHGNEIANIFVKPKSKAKLFTGFLINSNTGLYQLDGIAKHTDLYCSSVVNWLSEYRVFVTKSKIVGVKNYAGDEGLLLNMEVVESAIRDFDQSNQRTDAYGIDFGVLDDDKTALIEWNDGFALGSYGLDKEIYTELILTRWEEILKKRNT</sequence>
<organism evidence="2 3">
    <name type="scientific">Fluviicola chungangensis</name>
    <dbReference type="NCBI Taxonomy" id="2597671"/>
    <lineage>
        <taxon>Bacteria</taxon>
        <taxon>Pseudomonadati</taxon>
        <taxon>Bacteroidota</taxon>
        <taxon>Flavobacteriia</taxon>
        <taxon>Flavobacteriales</taxon>
        <taxon>Crocinitomicaceae</taxon>
        <taxon>Fluviicola</taxon>
    </lineage>
</organism>
<keyword evidence="3" id="KW-1185">Reference proteome</keyword>
<name>A0A556MMX5_9FLAO</name>
<reference evidence="2 3" key="1">
    <citation type="submission" date="2019-07" db="EMBL/GenBank/DDBJ databases">
        <authorList>
            <person name="Huq M.A."/>
        </authorList>
    </citation>
    <scope>NUCLEOTIDE SEQUENCE [LARGE SCALE GENOMIC DNA]</scope>
    <source>
        <strain evidence="2 3">MAH-3</strain>
    </source>
</reference>
<gene>
    <name evidence="2" type="ORF">FO442_15410</name>
</gene>
<evidence type="ECO:0000313" key="2">
    <source>
        <dbReference type="EMBL" id="TSJ41297.1"/>
    </source>
</evidence>
<dbReference type="AlphaFoldDB" id="A0A556MMX5"/>
<dbReference type="Proteomes" id="UP000316008">
    <property type="component" value="Unassembled WGS sequence"/>
</dbReference>